<feature type="transmembrane region" description="Helical" evidence="1">
    <location>
        <begin position="97"/>
        <end position="123"/>
    </location>
</feature>
<organism evidence="2 3">
    <name type="scientific">Thraustotheca clavata</name>
    <dbReference type="NCBI Taxonomy" id="74557"/>
    <lineage>
        <taxon>Eukaryota</taxon>
        <taxon>Sar</taxon>
        <taxon>Stramenopiles</taxon>
        <taxon>Oomycota</taxon>
        <taxon>Saprolegniomycetes</taxon>
        <taxon>Saprolegniales</taxon>
        <taxon>Achlyaceae</taxon>
        <taxon>Thraustotheca</taxon>
    </lineage>
</organism>
<dbReference type="Proteomes" id="UP000243217">
    <property type="component" value="Unassembled WGS sequence"/>
</dbReference>
<name>A0A1V9YZD0_9STRA</name>
<keyword evidence="1" id="KW-1133">Transmembrane helix</keyword>
<dbReference type="AlphaFoldDB" id="A0A1V9YZD0"/>
<sequence length="166" mass="19280">MPQNAMTNCLTCKTAYVLKELGVEEDYKNQIRKEQLQRLLLVLLVVFIGSGVIWLIDRGTPKLFQWHWNGTDGKLYDWVGLDSCPQFLVYFIMTTPVVFILFIVLFIFIGLYMLFFAIVGAVGSAADRIGERRVRTVQTSFQQVKNLQPLAQKMMYFIFMTICRFQ</sequence>
<proteinExistence type="predicted"/>
<accession>A0A1V9YZD0</accession>
<keyword evidence="1" id="KW-0472">Membrane</keyword>
<comment type="caution">
    <text evidence="2">The sequence shown here is derived from an EMBL/GenBank/DDBJ whole genome shotgun (WGS) entry which is preliminary data.</text>
</comment>
<protein>
    <recommendedName>
        <fullName evidence="4">Transmembrane protein</fullName>
    </recommendedName>
</protein>
<evidence type="ECO:0000313" key="2">
    <source>
        <dbReference type="EMBL" id="OQR91159.1"/>
    </source>
</evidence>
<dbReference type="EMBL" id="JNBS01002451">
    <property type="protein sequence ID" value="OQR91159.1"/>
    <property type="molecule type" value="Genomic_DNA"/>
</dbReference>
<keyword evidence="1" id="KW-0812">Transmembrane</keyword>
<evidence type="ECO:0008006" key="4">
    <source>
        <dbReference type="Google" id="ProtNLM"/>
    </source>
</evidence>
<keyword evidence="3" id="KW-1185">Reference proteome</keyword>
<evidence type="ECO:0000313" key="3">
    <source>
        <dbReference type="Proteomes" id="UP000243217"/>
    </source>
</evidence>
<reference evidence="2 3" key="1">
    <citation type="journal article" date="2014" name="Genome Biol. Evol.">
        <title>The secreted proteins of Achlya hypogyna and Thraustotheca clavata identify the ancestral oomycete secretome and reveal gene acquisitions by horizontal gene transfer.</title>
        <authorList>
            <person name="Misner I."/>
            <person name="Blouin N."/>
            <person name="Leonard G."/>
            <person name="Richards T.A."/>
            <person name="Lane C.E."/>
        </authorList>
    </citation>
    <scope>NUCLEOTIDE SEQUENCE [LARGE SCALE GENOMIC DNA]</scope>
    <source>
        <strain evidence="2 3">ATCC 34112</strain>
    </source>
</reference>
<gene>
    <name evidence="2" type="ORF">THRCLA_09093</name>
</gene>
<evidence type="ECO:0000256" key="1">
    <source>
        <dbReference type="SAM" id="Phobius"/>
    </source>
</evidence>
<feature type="transmembrane region" description="Helical" evidence="1">
    <location>
        <begin position="39"/>
        <end position="56"/>
    </location>
</feature>
<dbReference type="STRING" id="74557.A0A1V9YZD0"/>